<dbReference type="RefSeq" id="WP_060817445.1">
    <property type="nucleotide sequence ID" value="NZ_FCOC02000002.1"/>
</dbReference>
<dbReference type="AlphaFoldDB" id="A0A158FA34"/>
<accession>A0A158FA34</accession>
<evidence type="ECO:0000313" key="3">
    <source>
        <dbReference type="EMBL" id="SAL16189.1"/>
    </source>
</evidence>
<protein>
    <recommendedName>
        <fullName evidence="2">PLD phosphodiesterase domain-containing protein</fullName>
    </recommendedName>
</protein>
<dbReference type="GO" id="GO:0003824">
    <property type="term" value="F:catalytic activity"/>
    <property type="evidence" value="ECO:0007669"/>
    <property type="project" value="InterPro"/>
</dbReference>
<evidence type="ECO:0000313" key="4">
    <source>
        <dbReference type="Proteomes" id="UP000054893"/>
    </source>
</evidence>
<feature type="region of interest" description="Disordered" evidence="1">
    <location>
        <begin position="505"/>
        <end position="524"/>
    </location>
</feature>
<evidence type="ECO:0000259" key="2">
    <source>
        <dbReference type="PROSITE" id="PS50035"/>
    </source>
</evidence>
<dbReference type="Proteomes" id="UP000054893">
    <property type="component" value="Unassembled WGS sequence"/>
</dbReference>
<dbReference type="EMBL" id="FCOC02000002">
    <property type="protein sequence ID" value="SAL16189.1"/>
    <property type="molecule type" value="Genomic_DNA"/>
</dbReference>
<dbReference type="GO" id="GO:0006793">
    <property type="term" value="P:phosphorus metabolic process"/>
    <property type="evidence" value="ECO:0007669"/>
    <property type="project" value="UniProtKB-ARBA"/>
</dbReference>
<dbReference type="InterPro" id="IPR001736">
    <property type="entry name" value="PLipase_D/transphosphatidylase"/>
</dbReference>
<reference evidence="3 4" key="1">
    <citation type="submission" date="2016-01" db="EMBL/GenBank/DDBJ databases">
        <authorList>
            <person name="Oliw E.H."/>
        </authorList>
    </citation>
    <scope>NUCLEOTIDE SEQUENCE [LARGE SCALE GENOMIC DNA]</scope>
    <source>
        <strain evidence="3">LMG 22029</strain>
    </source>
</reference>
<organism evidence="3 4">
    <name type="scientific">Caballeronia sordidicola</name>
    <name type="common">Burkholderia sordidicola</name>
    <dbReference type="NCBI Taxonomy" id="196367"/>
    <lineage>
        <taxon>Bacteria</taxon>
        <taxon>Pseudomonadati</taxon>
        <taxon>Pseudomonadota</taxon>
        <taxon>Betaproteobacteria</taxon>
        <taxon>Burkholderiales</taxon>
        <taxon>Burkholderiaceae</taxon>
        <taxon>Caballeronia</taxon>
    </lineage>
</organism>
<dbReference type="OrthoDB" id="8769320at2"/>
<name>A0A158FA34_CABSO</name>
<dbReference type="PROSITE" id="PS50035">
    <property type="entry name" value="PLD"/>
    <property type="match status" value="1"/>
</dbReference>
<proteinExistence type="predicted"/>
<gene>
    <name evidence="3" type="ORF">AWB64_00949</name>
</gene>
<sequence>MSGAPAKIDHVMRGTLEHIRDRFSTDHPRYVLFTTFNFVSQFFEANVLPLLVGDTVDELKGTSETRYVINEDLSVIKCLVACDRSTCPEPKGDMRYGLLPVGLPVGRFHPKLMLMAGTLKQTQEKGLWLSVGSGNLTLSGWAVNREVVGMTAVARQHADELRPLLAWLASQAERHFASTGGQPHEEEGDVRAILTALLEALSDASQLAPDSSNMPTLHLSLPFERDTRHSLLNTLKGSRPWRSATVVSPYWSGVETLVQKLGVEKCLFVPSLNADGKYRFPVETLSASPGYRRGFRKFSKDGERYTHAKALILEDANEARVLCIGSANFTQAAMLAPQGQSLANVEAMLRYELKNAPDLWNRQFQLLDEGELAPSEPGQDEDNAPTLPPFEAIVLCDWRARVFCAQLTITSDQSIRDIVLRADGFEHQFAVMPAGETQVMPPLPFKGAQPVRSFSVVYTSGKDDTATFRGLVTQVNALPDELGYQPRPRLKKVLELLRSLNPDASDSKMRERAALGLGGGDGEEEPAEPTFDFFGLFQGTWKLLEYYQKPGSAGKKRDPYDKQAPYGATNLYRAITLQPATTPEEKIGRYIQLTEMRDVVDRLDAAGQYVSSPSLRKDIDEKIDELHEDMVSLLGNSPSFTSMFGTATPERIKDFLGWFHREISKEISQEIGVAHAE</sequence>
<evidence type="ECO:0000256" key="1">
    <source>
        <dbReference type="SAM" id="MobiDB-lite"/>
    </source>
</evidence>
<feature type="domain" description="PLD phosphodiesterase" evidence="2">
    <location>
        <begin position="302"/>
        <end position="333"/>
    </location>
</feature>
<dbReference type="Gene3D" id="3.30.870.10">
    <property type="entry name" value="Endonuclease Chain A"/>
    <property type="match status" value="1"/>
</dbReference>